<organism evidence="1 2">
    <name type="scientific">Xenopus laevis</name>
    <name type="common">African clawed frog</name>
    <dbReference type="NCBI Taxonomy" id="8355"/>
    <lineage>
        <taxon>Eukaryota</taxon>
        <taxon>Metazoa</taxon>
        <taxon>Chordata</taxon>
        <taxon>Craniata</taxon>
        <taxon>Vertebrata</taxon>
        <taxon>Euteleostomi</taxon>
        <taxon>Amphibia</taxon>
        <taxon>Batrachia</taxon>
        <taxon>Anura</taxon>
        <taxon>Pipoidea</taxon>
        <taxon>Pipidae</taxon>
        <taxon>Xenopodinae</taxon>
        <taxon>Xenopus</taxon>
        <taxon>Xenopus</taxon>
    </lineage>
</organism>
<accession>A0A974DX45</accession>
<sequence>MPQGSALDSHPSSTTLLLGSAYSAKFLGSLIWYDNQVNSFGSVPDNSHSLLEKSVIRVQFCLILSVTFYWICLCHNPWCPIPVPISGSCQPCGSDNTAGPQTLLKNKHLKRGNFCRCWMHGWTFMRSAKLAFGQKSSCSLTVCLCP</sequence>
<dbReference type="Proteomes" id="UP000694892">
    <property type="component" value="Chromosome 1L"/>
</dbReference>
<gene>
    <name evidence="1" type="ORF">XELAEV_18005585mg</name>
</gene>
<evidence type="ECO:0000313" key="2">
    <source>
        <dbReference type="Proteomes" id="UP000694892"/>
    </source>
</evidence>
<reference evidence="2" key="1">
    <citation type="journal article" date="2016" name="Nature">
        <title>Genome evolution in the allotetraploid frog Xenopus laevis.</title>
        <authorList>
            <person name="Session A.M."/>
            <person name="Uno Y."/>
            <person name="Kwon T."/>
            <person name="Chapman J.A."/>
            <person name="Toyoda A."/>
            <person name="Takahashi S."/>
            <person name="Fukui A."/>
            <person name="Hikosaka A."/>
            <person name="Suzuki A."/>
            <person name="Kondo M."/>
            <person name="van Heeringen S.J."/>
            <person name="Quigley I."/>
            <person name="Heinz S."/>
            <person name="Ogino H."/>
            <person name="Ochi H."/>
            <person name="Hellsten U."/>
            <person name="Lyons J.B."/>
            <person name="Simakov O."/>
            <person name="Putnam N."/>
            <person name="Stites J."/>
            <person name="Kuroki Y."/>
            <person name="Tanaka T."/>
            <person name="Michiue T."/>
            <person name="Watanabe M."/>
            <person name="Bogdanovic O."/>
            <person name="Lister R."/>
            <person name="Georgiou G."/>
            <person name="Paranjpe S.S."/>
            <person name="van Kruijsbergen I."/>
            <person name="Shu S."/>
            <person name="Carlson J."/>
            <person name="Kinoshita T."/>
            <person name="Ohta Y."/>
            <person name="Mawaribuchi S."/>
            <person name="Jenkins J."/>
            <person name="Grimwood J."/>
            <person name="Schmutz J."/>
            <person name="Mitros T."/>
            <person name="Mozaffari S.V."/>
            <person name="Suzuki Y."/>
            <person name="Haramoto Y."/>
            <person name="Yamamoto T.S."/>
            <person name="Takagi C."/>
            <person name="Heald R."/>
            <person name="Miller K."/>
            <person name="Haudenschild C."/>
            <person name="Kitzman J."/>
            <person name="Nakayama T."/>
            <person name="Izutsu Y."/>
            <person name="Robert J."/>
            <person name="Fortriede J."/>
            <person name="Burns K."/>
            <person name="Lotay V."/>
            <person name="Karimi K."/>
            <person name="Yasuoka Y."/>
            <person name="Dichmann D.S."/>
            <person name="Flajnik M.F."/>
            <person name="Houston D.W."/>
            <person name="Shendure J."/>
            <person name="DuPasquier L."/>
            <person name="Vize P.D."/>
            <person name="Zorn A.M."/>
            <person name="Ito M."/>
            <person name="Marcotte E.M."/>
            <person name="Wallingford J.B."/>
            <person name="Ito Y."/>
            <person name="Asashima M."/>
            <person name="Ueno N."/>
            <person name="Matsuda Y."/>
            <person name="Veenstra G.J."/>
            <person name="Fujiyama A."/>
            <person name="Harland R.M."/>
            <person name="Taira M."/>
            <person name="Rokhsar D.S."/>
        </authorList>
    </citation>
    <scope>NUCLEOTIDE SEQUENCE [LARGE SCALE GENOMIC DNA]</scope>
    <source>
        <strain evidence="2">J</strain>
    </source>
</reference>
<proteinExistence type="predicted"/>
<evidence type="ECO:0000313" key="1">
    <source>
        <dbReference type="EMBL" id="OCT99804.1"/>
    </source>
</evidence>
<dbReference type="EMBL" id="CM004466">
    <property type="protein sequence ID" value="OCT99804.1"/>
    <property type="molecule type" value="Genomic_DNA"/>
</dbReference>
<protein>
    <submittedName>
        <fullName evidence="1">Uncharacterized protein</fullName>
    </submittedName>
</protein>
<dbReference type="AlphaFoldDB" id="A0A974DX45"/>
<name>A0A974DX45_XENLA</name>